<evidence type="ECO:0000313" key="4">
    <source>
        <dbReference type="EMBL" id="SMF81218.1"/>
    </source>
</evidence>
<evidence type="ECO:0000259" key="3">
    <source>
        <dbReference type="PROSITE" id="PS50801"/>
    </source>
</evidence>
<dbReference type="STRING" id="560819.SAMN05428998_1439"/>
<evidence type="ECO:0000313" key="5">
    <source>
        <dbReference type="Proteomes" id="UP000192917"/>
    </source>
</evidence>
<gene>
    <name evidence="4" type="ORF">SAMN05428998_1439</name>
</gene>
<feature type="domain" description="STAS" evidence="3">
    <location>
        <begin position="1"/>
        <end position="108"/>
    </location>
</feature>
<dbReference type="PANTHER" id="PTHR33495">
    <property type="entry name" value="ANTI-SIGMA FACTOR ANTAGONIST TM_1081-RELATED-RELATED"/>
    <property type="match status" value="1"/>
</dbReference>
<organism evidence="4 5">
    <name type="scientific">Tistlia consotensis USBA 355</name>
    <dbReference type="NCBI Taxonomy" id="560819"/>
    <lineage>
        <taxon>Bacteria</taxon>
        <taxon>Pseudomonadati</taxon>
        <taxon>Pseudomonadota</taxon>
        <taxon>Alphaproteobacteria</taxon>
        <taxon>Rhodospirillales</taxon>
        <taxon>Rhodovibrionaceae</taxon>
        <taxon>Tistlia</taxon>
    </lineage>
</organism>
<evidence type="ECO:0000256" key="1">
    <source>
        <dbReference type="ARBA" id="ARBA00009013"/>
    </source>
</evidence>
<dbReference type="PANTHER" id="PTHR33495:SF2">
    <property type="entry name" value="ANTI-SIGMA FACTOR ANTAGONIST TM_1081-RELATED"/>
    <property type="match status" value="1"/>
</dbReference>
<reference evidence="4 5" key="1">
    <citation type="submission" date="2017-04" db="EMBL/GenBank/DDBJ databases">
        <authorList>
            <person name="Afonso C.L."/>
            <person name="Miller P.J."/>
            <person name="Scott M.A."/>
            <person name="Spackman E."/>
            <person name="Goraichik I."/>
            <person name="Dimitrov K.M."/>
            <person name="Suarez D.L."/>
            <person name="Swayne D.E."/>
        </authorList>
    </citation>
    <scope>NUCLEOTIDE SEQUENCE [LARGE SCALE GENOMIC DNA]</scope>
    <source>
        <strain evidence="4 5">USBA 355</strain>
    </source>
</reference>
<name>A0A1Y6CUZ1_9PROT</name>
<sequence length="108" mass="11187">MEISQENRGGLTVVTLNGKLDTVSSPEVQAAVMAALESADKGVVIDMAEVAYVSSAGLRVMLIGGKTAKAKAKTFRIAGLKPAVAEVFKMSGFDRLLEIHPDVAAAVG</sequence>
<proteinExistence type="inferred from homology"/>
<dbReference type="AlphaFoldDB" id="A0A1Y6CUZ1"/>
<dbReference type="EMBL" id="FWZX01000043">
    <property type="protein sequence ID" value="SMF81218.1"/>
    <property type="molecule type" value="Genomic_DNA"/>
</dbReference>
<protein>
    <recommendedName>
        <fullName evidence="2">Anti-sigma factor antagonist</fullName>
    </recommendedName>
</protein>
<dbReference type="InterPro" id="IPR036513">
    <property type="entry name" value="STAS_dom_sf"/>
</dbReference>
<dbReference type="Proteomes" id="UP000192917">
    <property type="component" value="Unassembled WGS sequence"/>
</dbReference>
<keyword evidence="5" id="KW-1185">Reference proteome</keyword>
<dbReference type="PROSITE" id="PS50801">
    <property type="entry name" value="STAS"/>
    <property type="match status" value="1"/>
</dbReference>
<dbReference type="CDD" id="cd07043">
    <property type="entry name" value="STAS_anti-anti-sigma_factors"/>
    <property type="match status" value="1"/>
</dbReference>
<dbReference type="SUPFAM" id="SSF52091">
    <property type="entry name" value="SpoIIaa-like"/>
    <property type="match status" value="1"/>
</dbReference>
<evidence type="ECO:0000256" key="2">
    <source>
        <dbReference type="RuleBase" id="RU003749"/>
    </source>
</evidence>
<comment type="similarity">
    <text evidence="1 2">Belongs to the anti-sigma-factor antagonist family.</text>
</comment>
<dbReference type="Pfam" id="PF01740">
    <property type="entry name" value="STAS"/>
    <property type="match status" value="1"/>
</dbReference>
<dbReference type="RefSeq" id="WP_085126620.1">
    <property type="nucleotide sequence ID" value="NZ_FWZX01000043.1"/>
</dbReference>
<dbReference type="NCBIfam" id="TIGR00377">
    <property type="entry name" value="ant_ant_sig"/>
    <property type="match status" value="1"/>
</dbReference>
<dbReference type="InterPro" id="IPR003658">
    <property type="entry name" value="Anti-sigma_ant"/>
</dbReference>
<dbReference type="Gene3D" id="3.30.750.24">
    <property type="entry name" value="STAS domain"/>
    <property type="match status" value="1"/>
</dbReference>
<dbReference type="InterPro" id="IPR002645">
    <property type="entry name" value="STAS_dom"/>
</dbReference>
<dbReference type="GO" id="GO:0043856">
    <property type="term" value="F:anti-sigma factor antagonist activity"/>
    <property type="evidence" value="ECO:0007669"/>
    <property type="project" value="InterPro"/>
</dbReference>
<accession>A0A1Y6CUZ1</accession>